<accession>A0A1R3KNR1</accession>
<name>A0A1R3KNR1_9ROSI</name>
<evidence type="ECO:0000256" key="1">
    <source>
        <dbReference type="SAM" id="MobiDB-lite"/>
    </source>
</evidence>
<evidence type="ECO:0000313" key="2">
    <source>
        <dbReference type="EMBL" id="OMP08711.1"/>
    </source>
</evidence>
<gene>
    <name evidence="2" type="ORF">COLO4_06187</name>
</gene>
<dbReference type="Proteomes" id="UP000187203">
    <property type="component" value="Unassembled WGS sequence"/>
</dbReference>
<keyword evidence="3" id="KW-1185">Reference proteome</keyword>
<reference evidence="3" key="1">
    <citation type="submission" date="2013-09" db="EMBL/GenBank/DDBJ databases">
        <title>Corchorus olitorius genome sequencing.</title>
        <authorList>
            <person name="Alam M."/>
            <person name="Haque M.S."/>
            <person name="Islam M.S."/>
            <person name="Emdad E.M."/>
            <person name="Islam M.M."/>
            <person name="Ahmed B."/>
            <person name="Halim A."/>
            <person name="Hossen Q.M.M."/>
            <person name="Hossain M.Z."/>
            <person name="Ahmed R."/>
            <person name="Khan M.M."/>
            <person name="Islam R."/>
            <person name="Rashid M.M."/>
            <person name="Khan S.A."/>
            <person name="Rahman M.S."/>
            <person name="Alam M."/>
            <person name="Yahiya A.S."/>
            <person name="Khan M.S."/>
            <person name="Azam M.S."/>
            <person name="Haque T."/>
            <person name="Lashkar M.Z.H."/>
            <person name="Akhand A.I."/>
            <person name="Morshed G."/>
            <person name="Roy S."/>
            <person name="Uddin K.S."/>
            <person name="Rabeya T."/>
            <person name="Hossain A.S."/>
            <person name="Chowdhury A."/>
            <person name="Snigdha A.R."/>
            <person name="Mortoza M.S."/>
            <person name="Matin S.A."/>
            <person name="Hoque S.M.E."/>
            <person name="Islam M.K."/>
            <person name="Roy D.K."/>
            <person name="Haider R."/>
            <person name="Moosa M.M."/>
            <person name="Elias S.M."/>
            <person name="Hasan A.M."/>
            <person name="Jahan S."/>
            <person name="Shafiuddin M."/>
            <person name="Mahmood N."/>
            <person name="Shommy N.S."/>
        </authorList>
    </citation>
    <scope>NUCLEOTIDE SEQUENCE [LARGE SCALE GENOMIC DNA]</scope>
    <source>
        <strain evidence="3">cv. O-4</strain>
    </source>
</reference>
<protein>
    <submittedName>
        <fullName evidence="2">Uncharacterized protein</fullName>
    </submittedName>
</protein>
<dbReference type="EMBL" id="AWUE01012645">
    <property type="protein sequence ID" value="OMP08711.1"/>
    <property type="molecule type" value="Genomic_DNA"/>
</dbReference>
<dbReference type="AlphaFoldDB" id="A0A1R3KNR1"/>
<proteinExistence type="predicted"/>
<comment type="caution">
    <text evidence="2">The sequence shown here is derived from an EMBL/GenBank/DDBJ whole genome shotgun (WGS) entry which is preliminary data.</text>
</comment>
<feature type="region of interest" description="Disordered" evidence="1">
    <location>
        <begin position="1"/>
        <end position="24"/>
    </location>
</feature>
<evidence type="ECO:0000313" key="3">
    <source>
        <dbReference type="Proteomes" id="UP000187203"/>
    </source>
</evidence>
<organism evidence="2 3">
    <name type="scientific">Corchorus olitorius</name>
    <dbReference type="NCBI Taxonomy" id="93759"/>
    <lineage>
        <taxon>Eukaryota</taxon>
        <taxon>Viridiplantae</taxon>
        <taxon>Streptophyta</taxon>
        <taxon>Embryophyta</taxon>
        <taxon>Tracheophyta</taxon>
        <taxon>Spermatophyta</taxon>
        <taxon>Magnoliopsida</taxon>
        <taxon>eudicotyledons</taxon>
        <taxon>Gunneridae</taxon>
        <taxon>Pentapetalae</taxon>
        <taxon>rosids</taxon>
        <taxon>malvids</taxon>
        <taxon>Malvales</taxon>
        <taxon>Malvaceae</taxon>
        <taxon>Grewioideae</taxon>
        <taxon>Apeibeae</taxon>
        <taxon>Corchorus</taxon>
    </lineage>
</organism>
<sequence length="56" mass="6052">MAEFCLLSSPLAQSGDQDGAPPAELFHVPDEGMLSWWPTTGLFLGSKRILVVLKHG</sequence>